<evidence type="ECO:0000313" key="2">
    <source>
        <dbReference type="EMBL" id="MDF2257574.1"/>
    </source>
</evidence>
<proteinExistence type="predicted"/>
<keyword evidence="3" id="KW-1185">Reference proteome</keyword>
<dbReference type="Proteomes" id="UP001220022">
    <property type="component" value="Unassembled WGS sequence"/>
</dbReference>
<evidence type="ECO:0000313" key="3">
    <source>
        <dbReference type="Proteomes" id="UP001220022"/>
    </source>
</evidence>
<name>A0ABT5Z1K6_9ACTN</name>
<dbReference type="EMBL" id="JARHTQ010000010">
    <property type="protein sequence ID" value="MDF2257574.1"/>
    <property type="molecule type" value="Genomic_DNA"/>
</dbReference>
<reference evidence="2 3" key="1">
    <citation type="submission" date="2023-03" db="EMBL/GenBank/DDBJ databases">
        <title>Draft genome sequence of type strain Streptomyces ferralitis JCM 14344.</title>
        <authorList>
            <person name="Klaysubun C."/>
            <person name="Duangmal K."/>
        </authorList>
    </citation>
    <scope>NUCLEOTIDE SEQUENCE [LARGE SCALE GENOMIC DNA]</scope>
    <source>
        <strain evidence="2 3">JCM 14344</strain>
    </source>
</reference>
<organism evidence="2 3">
    <name type="scientific">Streptantibioticus ferralitis</name>
    <dbReference type="NCBI Taxonomy" id="236510"/>
    <lineage>
        <taxon>Bacteria</taxon>
        <taxon>Bacillati</taxon>
        <taxon>Actinomycetota</taxon>
        <taxon>Actinomycetes</taxon>
        <taxon>Kitasatosporales</taxon>
        <taxon>Streptomycetaceae</taxon>
        <taxon>Streptantibioticus</taxon>
    </lineage>
</organism>
<sequence length="45" mass="4596">MSSSRAEPGDDDTGKPRKVPLSLVAVHRAELGGAPLSDPIAGAIR</sequence>
<gene>
    <name evidence="2" type="ORF">P2L57_18185</name>
</gene>
<accession>A0ABT5Z1K6</accession>
<dbReference type="RefSeq" id="WP_275815707.1">
    <property type="nucleotide sequence ID" value="NZ_BAAANM010000001.1"/>
</dbReference>
<feature type="region of interest" description="Disordered" evidence="1">
    <location>
        <begin position="1"/>
        <end position="20"/>
    </location>
</feature>
<protein>
    <submittedName>
        <fullName evidence="2">Uncharacterized protein</fullName>
    </submittedName>
</protein>
<comment type="caution">
    <text evidence="2">The sequence shown here is derived from an EMBL/GenBank/DDBJ whole genome shotgun (WGS) entry which is preliminary data.</text>
</comment>
<evidence type="ECO:0000256" key="1">
    <source>
        <dbReference type="SAM" id="MobiDB-lite"/>
    </source>
</evidence>